<reference evidence="1 2" key="1">
    <citation type="submission" date="2024-08" db="EMBL/GenBank/DDBJ databases">
        <authorList>
            <person name="Cucini C."/>
            <person name="Frati F."/>
        </authorList>
    </citation>
    <scope>NUCLEOTIDE SEQUENCE [LARGE SCALE GENOMIC DNA]</scope>
</reference>
<accession>A0ABP1Q5B3</accession>
<evidence type="ECO:0000313" key="2">
    <source>
        <dbReference type="Proteomes" id="UP001642540"/>
    </source>
</evidence>
<dbReference type="EMBL" id="CAXLJM020000016">
    <property type="protein sequence ID" value="CAL8083239.1"/>
    <property type="molecule type" value="Genomic_DNA"/>
</dbReference>
<name>A0ABP1Q5B3_9HEXA</name>
<dbReference type="Proteomes" id="UP001642540">
    <property type="component" value="Unassembled WGS sequence"/>
</dbReference>
<organism evidence="1 2">
    <name type="scientific">Orchesella dallaii</name>
    <dbReference type="NCBI Taxonomy" id="48710"/>
    <lineage>
        <taxon>Eukaryota</taxon>
        <taxon>Metazoa</taxon>
        <taxon>Ecdysozoa</taxon>
        <taxon>Arthropoda</taxon>
        <taxon>Hexapoda</taxon>
        <taxon>Collembola</taxon>
        <taxon>Entomobryomorpha</taxon>
        <taxon>Entomobryoidea</taxon>
        <taxon>Orchesellidae</taxon>
        <taxon>Orchesellinae</taxon>
        <taxon>Orchesella</taxon>
    </lineage>
</organism>
<protein>
    <submittedName>
        <fullName evidence="1">Uncharacterized protein</fullName>
    </submittedName>
</protein>
<gene>
    <name evidence="1" type="ORF">ODALV1_LOCUS5427</name>
</gene>
<evidence type="ECO:0000313" key="1">
    <source>
        <dbReference type="EMBL" id="CAL8083239.1"/>
    </source>
</evidence>
<proteinExistence type="predicted"/>
<comment type="caution">
    <text evidence="1">The sequence shown here is derived from an EMBL/GenBank/DDBJ whole genome shotgun (WGS) entry which is preliminary data.</text>
</comment>
<sequence length="502" mass="56816">MHPIRNNKQKQIDSDNRNPTILENQLLQIKSDNSDASIATFSDTKDKGNASTDNLQYGDEANLSLATVHAFTWSKLNRSARERDSDSGTSFLEVVEARNRFSKSHTAFSITSESDETSENYAATSRGYNSLVQNTNTAVSTASHETALELKKTAETMKTFADGEIKTPPSEHLLTRLKDEGSSTQQCYHCYPNTDQERAMTVSDVLESQYYLAPLPSAVQDGEQTECTNEMDSDWEKLLDLESYGDCTSSSNHLERKVKLNEHIINLISNSSLSSWSNCSMQTHLSQLNFRKTPSDDLDEYLPPSSNSQILKHDIEPGDFIEFHHQYLIKIRESGPEDMEGYVRKSIPKDEVTVSPTLGERTMCSINSIDRVLKIQQKHPDLFKAMQEICIKRFKNFGIDDLRNGTTTRDGHASKDDNSKNESITANRSLFTERFNSSASQYLSASSCKRVHHRTNSESMKSSVFRSIEYVDTNDEDETIQSERSTKRYESLTLQQVFKIFA</sequence>
<keyword evidence="2" id="KW-1185">Reference proteome</keyword>